<organism evidence="3 4">
    <name type="scientific">Dokdonella soli</name>
    <dbReference type="NCBI Taxonomy" id="529810"/>
    <lineage>
        <taxon>Bacteria</taxon>
        <taxon>Pseudomonadati</taxon>
        <taxon>Pseudomonadota</taxon>
        <taxon>Gammaproteobacteria</taxon>
        <taxon>Lysobacterales</taxon>
        <taxon>Rhodanobacteraceae</taxon>
        <taxon>Dokdonella</taxon>
    </lineage>
</organism>
<dbReference type="SUPFAM" id="SSF51126">
    <property type="entry name" value="Pectin lyase-like"/>
    <property type="match status" value="1"/>
</dbReference>
<evidence type="ECO:0000313" key="3">
    <source>
        <dbReference type="EMBL" id="GAA0713818.1"/>
    </source>
</evidence>
<evidence type="ECO:0000256" key="1">
    <source>
        <dbReference type="SAM" id="MobiDB-lite"/>
    </source>
</evidence>
<feature type="region of interest" description="Disordered" evidence="1">
    <location>
        <begin position="417"/>
        <end position="450"/>
    </location>
</feature>
<feature type="compositionally biased region" description="Polar residues" evidence="1">
    <location>
        <begin position="436"/>
        <end position="445"/>
    </location>
</feature>
<evidence type="ECO:0000313" key="4">
    <source>
        <dbReference type="Proteomes" id="UP001501523"/>
    </source>
</evidence>
<dbReference type="EMBL" id="BAAAEU010000007">
    <property type="protein sequence ID" value="GAA0713818.1"/>
    <property type="molecule type" value="Genomic_DNA"/>
</dbReference>
<evidence type="ECO:0008006" key="5">
    <source>
        <dbReference type="Google" id="ProtNLM"/>
    </source>
</evidence>
<evidence type="ECO:0000256" key="2">
    <source>
        <dbReference type="SAM" id="SignalP"/>
    </source>
</evidence>
<accession>A0ABP3TNJ0</accession>
<proteinExistence type="predicted"/>
<feature type="signal peptide" evidence="2">
    <location>
        <begin position="1"/>
        <end position="36"/>
    </location>
</feature>
<comment type="caution">
    <text evidence="3">The sequence shown here is derived from an EMBL/GenBank/DDBJ whole genome shotgun (WGS) entry which is preliminary data.</text>
</comment>
<keyword evidence="4" id="KW-1185">Reference proteome</keyword>
<dbReference type="Proteomes" id="UP001501523">
    <property type="component" value="Unassembled WGS sequence"/>
</dbReference>
<feature type="chain" id="PRO_5046885912" description="Right-handed parallel beta-helix repeat-containing protein" evidence="2">
    <location>
        <begin position="37"/>
        <end position="478"/>
    </location>
</feature>
<name>A0ABP3TNJ0_9GAMM</name>
<gene>
    <name evidence="3" type="ORF">GCM10009105_17600</name>
</gene>
<dbReference type="InterPro" id="IPR011050">
    <property type="entry name" value="Pectin_lyase_fold/virulence"/>
</dbReference>
<protein>
    <recommendedName>
        <fullName evidence="5">Right-handed parallel beta-helix repeat-containing protein</fullName>
    </recommendedName>
</protein>
<dbReference type="InterPro" id="IPR059226">
    <property type="entry name" value="Choice_anch_Q_dom"/>
</dbReference>
<dbReference type="NCBIfam" id="NF041518">
    <property type="entry name" value="choice_anch_Q"/>
    <property type="match status" value="1"/>
</dbReference>
<feature type="compositionally biased region" description="Polar residues" evidence="1">
    <location>
        <begin position="417"/>
        <end position="426"/>
    </location>
</feature>
<sequence length="478" mass="48183">MIVQTSMPSLPSTARRKPLAACFTALFLLAAPEAFAATTWPVTNCNDSGAGSLRAVIAAPTTLSGDVVDLSGLTCSTITLTTGAITIAQNDLNIQGPARHEVITGCYYFNHACSLENDRVLYHKGAGTLQLQYLNVSYGNLVPAAGSAFSAGNGGCIYSKGNVTLLDSTVYSCSIKSPGMGVGFNGGGVNARGNLRVKYSQIAGNSATTTTSAFGGAGGGVWSGGTLYMKGSTINGNTAGSGGGALVASSAQIIESTISGNTAQKEVGGLYVAAGGVQPTLTIVSSTISGNVALTGEVGGVRSDSPTTVRNSTIAFNKAAISHAPNDTFLHAAGLSVVSSYNHPTLTSFAVDLQSSILSNNAYGTTAADFSTITTSSGAPIVITSANSLIRASIGPQHPPTVTTACPLLGPLRDNGGPTQTHSLMSRSPAIDAGNNAANQGTDQRGTGYPRVSGAAADVGAYEVQQNDVIFNSGFDGC</sequence>
<keyword evidence="2" id="KW-0732">Signal</keyword>
<reference evidence="4" key="1">
    <citation type="journal article" date="2019" name="Int. J. Syst. Evol. Microbiol.">
        <title>The Global Catalogue of Microorganisms (GCM) 10K type strain sequencing project: providing services to taxonomists for standard genome sequencing and annotation.</title>
        <authorList>
            <consortium name="The Broad Institute Genomics Platform"/>
            <consortium name="The Broad Institute Genome Sequencing Center for Infectious Disease"/>
            <person name="Wu L."/>
            <person name="Ma J."/>
        </authorList>
    </citation>
    <scope>NUCLEOTIDE SEQUENCE [LARGE SCALE GENOMIC DNA]</scope>
    <source>
        <strain evidence="4">JCM 15421</strain>
    </source>
</reference>